<evidence type="ECO:0000313" key="1">
    <source>
        <dbReference type="EMBL" id="SHI44843.1"/>
    </source>
</evidence>
<keyword evidence="2" id="KW-1185">Reference proteome</keyword>
<dbReference type="AlphaFoldDB" id="A0A1M6B8R2"/>
<evidence type="ECO:0000313" key="2">
    <source>
        <dbReference type="Proteomes" id="UP000184442"/>
    </source>
</evidence>
<dbReference type="Proteomes" id="UP000184442">
    <property type="component" value="Unassembled WGS sequence"/>
</dbReference>
<organism evidence="1 2">
    <name type="scientific">Lutispora thermophila DSM 19022</name>
    <dbReference type="NCBI Taxonomy" id="1122184"/>
    <lineage>
        <taxon>Bacteria</taxon>
        <taxon>Bacillati</taxon>
        <taxon>Bacillota</taxon>
        <taxon>Clostridia</taxon>
        <taxon>Lutisporales</taxon>
        <taxon>Lutisporaceae</taxon>
        <taxon>Lutispora</taxon>
    </lineage>
</organism>
<dbReference type="EMBL" id="FQZS01000003">
    <property type="protein sequence ID" value="SHI44843.1"/>
    <property type="molecule type" value="Genomic_DNA"/>
</dbReference>
<sequence length="87" mass="10497">MKLMRKPIEVIAWFDFQGNAVPIRFRYEDEDEELRVVKVNKVIKKDKDKFAGNSMMKYTCETSDNGVIKVFELRYEIDSLKWYLHKM</sequence>
<name>A0A1M6B8R2_9FIRM</name>
<dbReference type="OrthoDB" id="1707431at2"/>
<gene>
    <name evidence="1" type="ORF">SAMN02745176_00321</name>
</gene>
<accession>A0A1M6B8R2</accession>
<reference evidence="1 2" key="1">
    <citation type="submission" date="2016-11" db="EMBL/GenBank/DDBJ databases">
        <authorList>
            <person name="Jaros S."/>
            <person name="Januszkiewicz K."/>
            <person name="Wedrychowicz H."/>
        </authorList>
    </citation>
    <scope>NUCLEOTIDE SEQUENCE [LARGE SCALE GENOMIC DNA]</scope>
    <source>
        <strain evidence="1 2">DSM 19022</strain>
    </source>
</reference>
<protein>
    <submittedName>
        <fullName evidence="1">Uncharacterized protein</fullName>
    </submittedName>
</protein>
<dbReference type="RefSeq" id="WP_073023779.1">
    <property type="nucleotide sequence ID" value="NZ_FQZS01000003.1"/>
</dbReference>
<proteinExistence type="predicted"/>